<accession>A0A3N2G818</accession>
<dbReference type="AlphaFoldDB" id="A0A3N2G818"/>
<dbReference type="Pfam" id="PF07859">
    <property type="entry name" value="Abhydrolase_3"/>
    <property type="match status" value="1"/>
</dbReference>
<dbReference type="RefSeq" id="WP_123687426.1">
    <property type="nucleotide sequence ID" value="NZ_RKHY01000002.1"/>
</dbReference>
<protein>
    <submittedName>
        <fullName evidence="3">Acetyl esterase</fullName>
    </submittedName>
</protein>
<keyword evidence="1" id="KW-0378">Hydrolase</keyword>
<dbReference type="InterPro" id="IPR029058">
    <property type="entry name" value="AB_hydrolase_fold"/>
</dbReference>
<comment type="caution">
    <text evidence="3">The sequence shown here is derived from an EMBL/GenBank/DDBJ whole genome shotgun (WGS) entry which is preliminary data.</text>
</comment>
<dbReference type="Gene3D" id="3.40.50.1820">
    <property type="entry name" value="alpha/beta hydrolase"/>
    <property type="match status" value="1"/>
</dbReference>
<dbReference type="EMBL" id="RKHY01000002">
    <property type="protein sequence ID" value="ROS32025.1"/>
    <property type="molecule type" value="Genomic_DNA"/>
</dbReference>
<dbReference type="InterPro" id="IPR050300">
    <property type="entry name" value="GDXG_lipolytic_enzyme"/>
</dbReference>
<dbReference type="GO" id="GO:0016787">
    <property type="term" value="F:hydrolase activity"/>
    <property type="evidence" value="ECO:0007669"/>
    <property type="project" value="UniProtKB-KW"/>
</dbReference>
<dbReference type="Proteomes" id="UP000274843">
    <property type="component" value="Unassembled WGS sequence"/>
</dbReference>
<proteinExistence type="predicted"/>
<dbReference type="InterPro" id="IPR013094">
    <property type="entry name" value="AB_hydrolase_3"/>
</dbReference>
<gene>
    <name evidence="3" type="ORF">EDD35_7767</name>
</gene>
<dbReference type="PANTHER" id="PTHR48081">
    <property type="entry name" value="AB HYDROLASE SUPERFAMILY PROTEIN C4A8.06C"/>
    <property type="match status" value="1"/>
</dbReference>
<reference evidence="3 4" key="1">
    <citation type="submission" date="2018-11" db="EMBL/GenBank/DDBJ databases">
        <title>Sequencing the genomes of 1000 actinobacteria strains.</title>
        <authorList>
            <person name="Klenk H.-P."/>
        </authorList>
    </citation>
    <scope>NUCLEOTIDE SEQUENCE [LARGE SCALE GENOMIC DNA]</scope>
    <source>
        <strain evidence="3 4">DSM 44348</strain>
    </source>
</reference>
<evidence type="ECO:0000313" key="3">
    <source>
        <dbReference type="EMBL" id="ROS32025.1"/>
    </source>
</evidence>
<organism evidence="3 4">
    <name type="scientific">Amycolatopsis thermoflava</name>
    <dbReference type="NCBI Taxonomy" id="84480"/>
    <lineage>
        <taxon>Bacteria</taxon>
        <taxon>Bacillati</taxon>
        <taxon>Actinomycetota</taxon>
        <taxon>Actinomycetes</taxon>
        <taxon>Pseudonocardiales</taxon>
        <taxon>Pseudonocardiaceae</taxon>
        <taxon>Amycolatopsis</taxon>
        <taxon>Amycolatopsis methanolica group</taxon>
    </lineage>
</organism>
<dbReference type="PANTHER" id="PTHR48081:SF8">
    <property type="entry name" value="ALPHA_BETA HYDROLASE FOLD-3 DOMAIN-CONTAINING PROTEIN-RELATED"/>
    <property type="match status" value="1"/>
</dbReference>
<evidence type="ECO:0000313" key="4">
    <source>
        <dbReference type="Proteomes" id="UP000274843"/>
    </source>
</evidence>
<dbReference type="SUPFAM" id="SSF53474">
    <property type="entry name" value="alpha/beta-Hydrolases"/>
    <property type="match status" value="1"/>
</dbReference>
<name>A0A3N2G818_9PSEU</name>
<sequence length="306" mass="32526">MPLDPAVRALLDGLAQQGFQSFEKIGLEATRETIASFTGLQKPKRGFSRTSEVSYGPDPAHRARIYVPPGDGPFPVVLYVHGGGFVAGGLDVVDEPVRALALDAEAVVVSVTYRLAPEAKFPAAHDDVFAALRWTAKEISAHGGDPARIAVVGDSAGGNLAASAVIRARDEGEPAVRAQALVYPLVNPVADTASRREYAEGYLLHLDALRWFGAQYCASPEDAVDPRLALDRNELSGLPPTLVVTTEYDTLRDEGEAFADALSAAGTDARAVRMDGLVHAAYWATAAIPRGAEIHRAVVEHLRAVL</sequence>
<feature type="domain" description="Alpha/beta hydrolase fold-3" evidence="2">
    <location>
        <begin position="77"/>
        <end position="281"/>
    </location>
</feature>
<evidence type="ECO:0000259" key="2">
    <source>
        <dbReference type="Pfam" id="PF07859"/>
    </source>
</evidence>
<dbReference type="GeneID" id="301848995"/>
<evidence type="ECO:0000256" key="1">
    <source>
        <dbReference type="ARBA" id="ARBA00022801"/>
    </source>
</evidence>
<keyword evidence="4" id="KW-1185">Reference proteome</keyword>